<evidence type="ECO:0000313" key="2">
    <source>
        <dbReference type="EMBL" id="MBC1937173.1"/>
    </source>
</evidence>
<keyword evidence="2" id="KW-0378">Hydrolase</keyword>
<gene>
    <name evidence="2" type="ORF">HCA69_12400</name>
</gene>
<dbReference type="PANTHER" id="PTHR10799">
    <property type="entry name" value="SNF2/RAD54 HELICASE FAMILY"/>
    <property type="match status" value="1"/>
</dbReference>
<dbReference type="Proteomes" id="UP000535908">
    <property type="component" value="Unassembled WGS sequence"/>
</dbReference>
<dbReference type="GO" id="GO:0004386">
    <property type="term" value="F:helicase activity"/>
    <property type="evidence" value="ECO:0007669"/>
    <property type="project" value="UniProtKB-KW"/>
</dbReference>
<comment type="caution">
    <text evidence="2">The sequence shown here is derived from an EMBL/GenBank/DDBJ whole genome shotgun (WGS) entry which is preliminary data.</text>
</comment>
<name>A0A7X0Y5K7_9LIST</name>
<keyword evidence="2" id="KW-0547">Nucleotide-binding</keyword>
<dbReference type="Pfam" id="PF00176">
    <property type="entry name" value="SNF2-rel_dom"/>
    <property type="match status" value="1"/>
</dbReference>
<dbReference type="PROSITE" id="PS51192">
    <property type="entry name" value="HELICASE_ATP_BIND_1"/>
    <property type="match status" value="1"/>
</dbReference>
<keyword evidence="2" id="KW-0347">Helicase</keyword>
<dbReference type="InterPro" id="IPR038718">
    <property type="entry name" value="SNF2-like_sf"/>
</dbReference>
<dbReference type="InterPro" id="IPR001650">
    <property type="entry name" value="Helicase_C-like"/>
</dbReference>
<reference evidence="2 3" key="1">
    <citation type="submission" date="2020-03" db="EMBL/GenBank/DDBJ databases">
        <title>Soil Listeria distribution.</title>
        <authorList>
            <person name="Liao J."/>
            <person name="Wiedmann M."/>
        </authorList>
    </citation>
    <scope>NUCLEOTIDE SEQUENCE [LARGE SCALE GENOMIC DNA]</scope>
    <source>
        <strain evidence="2 3">FSL L7-0741</strain>
    </source>
</reference>
<organism evidence="2 3">
    <name type="scientific">Listeria grandensis</name>
    <dbReference type="NCBI Taxonomy" id="1494963"/>
    <lineage>
        <taxon>Bacteria</taxon>
        <taxon>Bacillati</taxon>
        <taxon>Bacillota</taxon>
        <taxon>Bacilli</taxon>
        <taxon>Bacillales</taxon>
        <taxon>Listeriaceae</taxon>
        <taxon>Listeria</taxon>
    </lineage>
</organism>
<dbReference type="RefSeq" id="WP_185526733.1">
    <property type="nucleotide sequence ID" value="NZ_JAARWN010000014.1"/>
</dbReference>
<dbReference type="InterPro" id="IPR000330">
    <property type="entry name" value="SNF2_N"/>
</dbReference>
<evidence type="ECO:0000313" key="3">
    <source>
        <dbReference type="Proteomes" id="UP000535908"/>
    </source>
</evidence>
<dbReference type="EMBL" id="JAARWN010000014">
    <property type="protein sequence ID" value="MBC1937173.1"/>
    <property type="molecule type" value="Genomic_DNA"/>
</dbReference>
<dbReference type="Gene3D" id="3.40.50.300">
    <property type="entry name" value="P-loop containing nucleotide triphosphate hydrolases"/>
    <property type="match status" value="1"/>
</dbReference>
<dbReference type="GO" id="GO:0005524">
    <property type="term" value="F:ATP binding"/>
    <property type="evidence" value="ECO:0007669"/>
    <property type="project" value="InterPro"/>
</dbReference>
<dbReference type="SUPFAM" id="SSF52540">
    <property type="entry name" value="P-loop containing nucleoside triphosphate hydrolases"/>
    <property type="match status" value="2"/>
</dbReference>
<sequence length="453" mass="51752">MKLHDYQEYSKQFIIDNPAAGLLIDMGMGKTVSTLSAINDLKYDYCEIDNVLVIAPLKVASKTWPDEIEKWEHLKHLSYSKILGSEKQRLEALRVRADVYLINRENVVWLVEHYGRKWPFKTVIIDELSSFKDQGSKRFKALRKVRPLMDRIIGLTGTPAPNSLINLWSQMYLLDRGERLEPKIGQYRQKYFTPGQMQGYTVFSWNLRPGSSDIIYEKISDICVSMKAKDYLTLPERIDNTIQIDLSKKEMAQYKELEKELILSIAEADVVAANAAVLSGKLLQMANGAVYDDEGGTQYIHDGKLEAVADILEESQGEPILLFYNFKHDLERLKKKFPFARTLNTDKDMDDWNNGEIPLLLAHPQSAGHGLNLQHGGHIVVWFSLTWSLEYYQQANARLDRQGQKESVIVHHLVAKGTMDEKVIKALEGKRQGQDALLEAVKAKIKEVQDEIS</sequence>
<dbReference type="InterPro" id="IPR014001">
    <property type="entry name" value="Helicase_ATP-bd"/>
</dbReference>
<protein>
    <submittedName>
        <fullName evidence="2">DEAD/DEAH box helicase</fullName>
    </submittedName>
</protein>
<dbReference type="Gene3D" id="3.40.50.10810">
    <property type="entry name" value="Tandem AAA-ATPase domain"/>
    <property type="match status" value="1"/>
</dbReference>
<dbReference type="SMART" id="SM00487">
    <property type="entry name" value="DEXDc"/>
    <property type="match status" value="1"/>
</dbReference>
<accession>A0A7X0Y5K7</accession>
<feature type="domain" description="Helicase ATP-binding" evidence="1">
    <location>
        <begin position="11"/>
        <end position="177"/>
    </location>
</feature>
<dbReference type="AlphaFoldDB" id="A0A7X0Y5K7"/>
<evidence type="ECO:0000259" key="1">
    <source>
        <dbReference type="PROSITE" id="PS51192"/>
    </source>
</evidence>
<dbReference type="InterPro" id="IPR027417">
    <property type="entry name" value="P-loop_NTPase"/>
</dbReference>
<dbReference type="Pfam" id="PF00271">
    <property type="entry name" value="Helicase_C"/>
    <property type="match status" value="1"/>
</dbReference>
<keyword evidence="2" id="KW-0067">ATP-binding</keyword>
<proteinExistence type="predicted"/>